<comment type="subunit">
    <text evidence="2">Component of the large ribosomal subunit. Interacts with CRY1. Interacts with DICER1, AGO2, TARBP2, MOV10 and EIF6; they form a large RNA-induced silencing complex (RISC).</text>
</comment>
<dbReference type="Proteomes" id="UP000001811">
    <property type="component" value="Chromosome 1"/>
</dbReference>
<dbReference type="GO" id="GO:0022625">
    <property type="term" value="C:cytosolic large ribosomal subunit"/>
    <property type="evidence" value="ECO:0007669"/>
    <property type="project" value="UniProtKB-UniRule"/>
</dbReference>
<evidence type="ECO:0000313" key="5">
    <source>
        <dbReference type="Ensembl" id="ENSOCUP00000020798.2"/>
    </source>
</evidence>
<dbReference type="Ensembl" id="ENSOCUT00000025596.2">
    <property type="protein sequence ID" value="ENSOCUP00000020798.2"/>
    <property type="gene ID" value="ENSOCUG00000027027.2"/>
</dbReference>
<feature type="domain" description="Ribosomal protein eL8/eL30/eS12/Gadd45" evidence="4">
    <location>
        <begin position="17"/>
        <end position="92"/>
    </location>
</feature>
<name>G1TUS2_RABIT</name>
<dbReference type="SUPFAM" id="SSF55315">
    <property type="entry name" value="L30e-like"/>
    <property type="match status" value="1"/>
</dbReference>
<dbReference type="AlphaFoldDB" id="G1TUS2"/>
<proteinExistence type="inferred from homology"/>
<dbReference type="PaxDb" id="9986-ENSOCUP00000020798"/>
<keyword evidence="3" id="KW-0687">Ribonucleoprotein</keyword>
<evidence type="ECO:0000256" key="3">
    <source>
        <dbReference type="RuleBase" id="RU367042"/>
    </source>
</evidence>
<evidence type="ECO:0000256" key="1">
    <source>
        <dbReference type="ARBA" id="ARBA00022980"/>
    </source>
</evidence>
<protein>
    <recommendedName>
        <fullName evidence="3">60S ribosomal protein L7a</fullName>
    </recommendedName>
</protein>
<dbReference type="InterPro" id="IPR050257">
    <property type="entry name" value="eL8/uL1-like"/>
</dbReference>
<dbReference type="HOGENOM" id="CLU_055193_0_1_1"/>
<evidence type="ECO:0000256" key="2">
    <source>
        <dbReference type="ARBA" id="ARBA00046616"/>
    </source>
</evidence>
<reference evidence="5" key="3">
    <citation type="submission" date="2025-09" db="UniProtKB">
        <authorList>
            <consortium name="Ensembl"/>
        </authorList>
    </citation>
    <scope>IDENTIFICATION</scope>
    <source>
        <strain evidence="5">Thorbecke</strain>
    </source>
</reference>
<dbReference type="EMBL" id="AAGW02048297">
    <property type="status" value="NOT_ANNOTATED_CDS"/>
    <property type="molecule type" value="Genomic_DNA"/>
</dbReference>
<reference evidence="5" key="2">
    <citation type="submission" date="2025-08" db="UniProtKB">
        <authorList>
            <consortium name="Ensembl"/>
        </authorList>
    </citation>
    <scope>IDENTIFICATION</scope>
    <source>
        <strain evidence="5">Thorbecke</strain>
    </source>
</reference>
<dbReference type="Pfam" id="PF01248">
    <property type="entry name" value="Ribosomal_L7Ae"/>
    <property type="match status" value="1"/>
</dbReference>
<accession>G1TUS2</accession>
<dbReference type="Bgee" id="ENSOCUG00000027027">
    <property type="expression patterns" value="Expressed in blood"/>
</dbReference>
<organism evidence="5 6">
    <name type="scientific">Oryctolagus cuniculus</name>
    <name type="common">Rabbit</name>
    <dbReference type="NCBI Taxonomy" id="9986"/>
    <lineage>
        <taxon>Eukaryota</taxon>
        <taxon>Metazoa</taxon>
        <taxon>Chordata</taxon>
        <taxon>Craniata</taxon>
        <taxon>Vertebrata</taxon>
        <taxon>Euteleostomi</taxon>
        <taxon>Mammalia</taxon>
        <taxon>Eutheria</taxon>
        <taxon>Euarchontoglires</taxon>
        <taxon>Glires</taxon>
        <taxon>Lagomorpha</taxon>
        <taxon>Leporidae</taxon>
        <taxon>Oryctolagus</taxon>
    </lineage>
</organism>
<dbReference type="InterPro" id="IPR001921">
    <property type="entry name" value="Ribosomal_eL8_euk"/>
</dbReference>
<dbReference type="InParanoid" id="G1TUS2"/>
<comment type="similarity">
    <text evidence="3">Belongs to the eukaryotic ribosomal protein eL8 family.</text>
</comment>
<evidence type="ECO:0000259" key="4">
    <source>
        <dbReference type="Pfam" id="PF01248"/>
    </source>
</evidence>
<keyword evidence="6" id="KW-1185">Reference proteome</keyword>
<dbReference type="Gene3D" id="3.30.1330.30">
    <property type="match status" value="1"/>
</dbReference>
<evidence type="ECO:0000313" key="6">
    <source>
        <dbReference type="Proteomes" id="UP000001811"/>
    </source>
</evidence>
<dbReference type="STRING" id="9986.ENSOCUP00000020798"/>
<dbReference type="PANTHER" id="PTHR23105">
    <property type="entry name" value="RIBOSOMAL PROTEIN L7AE FAMILY MEMBER"/>
    <property type="match status" value="1"/>
</dbReference>
<dbReference type="PRINTS" id="PR00882">
    <property type="entry name" value="RIBOSOMALL7A"/>
</dbReference>
<sequence length="147" mass="16180">MAPLRLAAGKGDVPIKRPPVLQEGVNIVTTLVENWKAQLVVTAHDVLVVFLPALCCKMRVPSCIIKGWGWLGPLVHRKTCTTVTFMLVNLEDKGTLAKMVEAIRTNYNDRYDEIRCRWGSNLLGPKSMTPISKLGKVKAKGLATKLG</sequence>
<dbReference type="InterPro" id="IPR029064">
    <property type="entry name" value="Ribosomal_eL30-like_sf"/>
</dbReference>
<dbReference type="eggNOG" id="KOG3166">
    <property type="taxonomic scope" value="Eukaryota"/>
</dbReference>
<dbReference type="GO" id="GO:0003723">
    <property type="term" value="F:RNA binding"/>
    <property type="evidence" value="ECO:0007669"/>
    <property type="project" value="UniProtKB-UniRule"/>
</dbReference>
<dbReference type="GeneTree" id="ENSGT00940000155193"/>
<comment type="function">
    <text evidence="3">Component of the ribosome.</text>
</comment>
<keyword evidence="1 3" id="KW-0689">Ribosomal protein</keyword>
<reference evidence="5 6" key="1">
    <citation type="journal article" date="2011" name="Nature">
        <title>A high-resolution map of human evolutionary constraint using 29 mammals.</title>
        <authorList>
            <person name="Lindblad-Toh K."/>
            <person name="Garber M."/>
            <person name="Zuk O."/>
            <person name="Lin M.F."/>
            <person name="Parker B.J."/>
            <person name="Washietl S."/>
            <person name="Kheradpour P."/>
            <person name="Ernst J."/>
            <person name="Jordan G."/>
            <person name="Mauceli E."/>
            <person name="Ward L.D."/>
            <person name="Lowe C.B."/>
            <person name="Holloway A.K."/>
            <person name="Clamp M."/>
            <person name="Gnerre S."/>
            <person name="Alfoldi J."/>
            <person name="Beal K."/>
            <person name="Chang J."/>
            <person name="Clawson H."/>
            <person name="Cuff J."/>
            <person name="Di Palma F."/>
            <person name="Fitzgerald S."/>
            <person name="Flicek P."/>
            <person name="Guttman M."/>
            <person name="Hubisz M.J."/>
            <person name="Jaffe D.B."/>
            <person name="Jungreis I."/>
            <person name="Kent W.J."/>
            <person name="Kostka D."/>
            <person name="Lara M."/>
            <person name="Martins A.L."/>
            <person name="Massingham T."/>
            <person name="Moltke I."/>
            <person name="Raney B.J."/>
            <person name="Rasmussen M.D."/>
            <person name="Robinson J."/>
            <person name="Stark A."/>
            <person name="Vilella A.J."/>
            <person name="Wen J."/>
            <person name="Xie X."/>
            <person name="Zody M.C."/>
            <person name="Baldwin J."/>
            <person name="Bloom T."/>
            <person name="Chin C.W."/>
            <person name="Heiman D."/>
            <person name="Nicol R."/>
            <person name="Nusbaum C."/>
            <person name="Young S."/>
            <person name="Wilkinson J."/>
            <person name="Worley K.C."/>
            <person name="Kovar C.L."/>
            <person name="Muzny D.M."/>
            <person name="Gibbs R.A."/>
            <person name="Cree A."/>
            <person name="Dihn H.H."/>
            <person name="Fowler G."/>
            <person name="Jhangiani S."/>
            <person name="Joshi V."/>
            <person name="Lee S."/>
            <person name="Lewis L.R."/>
            <person name="Nazareth L.V."/>
            <person name="Okwuonu G."/>
            <person name="Santibanez J."/>
            <person name="Warren W.C."/>
            <person name="Mardis E.R."/>
            <person name="Weinstock G.M."/>
            <person name="Wilson R.K."/>
            <person name="Delehaunty K."/>
            <person name="Dooling D."/>
            <person name="Fronik C."/>
            <person name="Fulton L."/>
            <person name="Fulton B."/>
            <person name="Graves T."/>
            <person name="Minx P."/>
            <person name="Sodergren E."/>
            <person name="Birney E."/>
            <person name="Margulies E.H."/>
            <person name="Herrero J."/>
            <person name="Green E.D."/>
            <person name="Haussler D."/>
            <person name="Siepel A."/>
            <person name="Goldman N."/>
            <person name="Pollard K.S."/>
            <person name="Pedersen J.S."/>
            <person name="Lander E.S."/>
            <person name="Kellis M."/>
        </authorList>
    </citation>
    <scope>NUCLEOTIDE SEQUENCE [LARGE SCALE GENOMIC DNA]</scope>
    <source>
        <strain evidence="5 6">Thorbecke inbred</strain>
    </source>
</reference>
<dbReference type="SMR" id="G1TUS2"/>
<dbReference type="InterPro" id="IPR004038">
    <property type="entry name" value="Ribosomal_eL8/eL30/eS12/Gad45"/>
</dbReference>